<dbReference type="AlphaFoldDB" id="A0A087B993"/>
<dbReference type="GO" id="GO:0046076">
    <property type="term" value="P:dTTP catabolic process"/>
    <property type="evidence" value="ECO:0007669"/>
    <property type="project" value="TreeGrafter"/>
</dbReference>
<evidence type="ECO:0000313" key="3">
    <source>
        <dbReference type="EMBL" id="KFI67593.1"/>
    </source>
</evidence>
<dbReference type="InterPro" id="IPR004518">
    <property type="entry name" value="MazG-like_dom"/>
</dbReference>
<dbReference type="GO" id="GO:0046052">
    <property type="term" value="P:UTP catabolic process"/>
    <property type="evidence" value="ECO:0007669"/>
    <property type="project" value="TreeGrafter"/>
</dbReference>
<dbReference type="GO" id="GO:0047429">
    <property type="term" value="F:nucleoside triphosphate diphosphatase activity"/>
    <property type="evidence" value="ECO:0007669"/>
    <property type="project" value="TreeGrafter"/>
</dbReference>
<reference evidence="3 4" key="1">
    <citation type="submission" date="2014-03" db="EMBL/GenBank/DDBJ databases">
        <title>Genomics of Bifidobacteria.</title>
        <authorList>
            <person name="Ventura M."/>
            <person name="Milani C."/>
            <person name="Lugli G.A."/>
        </authorList>
    </citation>
    <scope>NUCLEOTIDE SEQUENCE [LARGE SCALE GENOMIC DNA]</scope>
    <source>
        <strain evidence="3 4">LMG 11591</strain>
    </source>
</reference>
<comment type="caution">
    <text evidence="3">The sequence shown here is derived from an EMBL/GenBank/DDBJ whole genome shotgun (WGS) entry which is preliminary data.</text>
</comment>
<dbReference type="eggNOG" id="COG3956">
    <property type="taxonomic scope" value="Bacteria"/>
</dbReference>
<feature type="domain" description="NTP pyrophosphohydrolase MazG-like" evidence="2">
    <location>
        <begin position="37"/>
        <end position="68"/>
    </location>
</feature>
<dbReference type="SUPFAM" id="SSF101386">
    <property type="entry name" value="all-alpha NTP pyrophosphatases"/>
    <property type="match status" value="1"/>
</dbReference>
<feature type="compositionally biased region" description="Polar residues" evidence="1">
    <location>
        <begin position="7"/>
        <end position="21"/>
    </location>
</feature>
<dbReference type="GO" id="GO:0046081">
    <property type="term" value="P:dUTP catabolic process"/>
    <property type="evidence" value="ECO:0007669"/>
    <property type="project" value="TreeGrafter"/>
</dbReference>
<dbReference type="GO" id="GO:0046061">
    <property type="term" value="P:dATP catabolic process"/>
    <property type="evidence" value="ECO:0007669"/>
    <property type="project" value="TreeGrafter"/>
</dbReference>
<accession>A0A087B993</accession>
<organism evidence="3 4">
    <name type="scientific">Bifidobacterium magnum</name>
    <dbReference type="NCBI Taxonomy" id="1692"/>
    <lineage>
        <taxon>Bacteria</taxon>
        <taxon>Bacillati</taxon>
        <taxon>Actinomycetota</taxon>
        <taxon>Actinomycetes</taxon>
        <taxon>Bifidobacteriales</taxon>
        <taxon>Bifidobacteriaceae</taxon>
        <taxon>Bifidobacterium</taxon>
    </lineage>
</organism>
<dbReference type="EMBL" id="JGZB01000010">
    <property type="protein sequence ID" value="KFI67593.1"/>
    <property type="molecule type" value="Genomic_DNA"/>
</dbReference>
<dbReference type="PANTHER" id="PTHR30522:SF0">
    <property type="entry name" value="NUCLEOSIDE TRIPHOSPHATE PYROPHOSPHOHYDROLASE"/>
    <property type="match status" value="1"/>
</dbReference>
<name>A0A087B993_9BIFI</name>
<feature type="region of interest" description="Disordered" evidence="1">
    <location>
        <begin position="1"/>
        <end position="22"/>
    </location>
</feature>
<dbReference type="GO" id="GO:0006203">
    <property type="term" value="P:dGTP catabolic process"/>
    <property type="evidence" value="ECO:0007669"/>
    <property type="project" value="TreeGrafter"/>
</dbReference>
<evidence type="ECO:0000259" key="2">
    <source>
        <dbReference type="Pfam" id="PF03819"/>
    </source>
</evidence>
<dbReference type="STRING" id="1692.BMAGN_0794"/>
<proteinExistence type="predicted"/>
<gene>
    <name evidence="3" type="ORF">BMAGN_0794</name>
</gene>
<keyword evidence="4" id="KW-1185">Reference proteome</keyword>
<protein>
    <submittedName>
        <fullName evidence="3">MazG-like protein</fullName>
    </submittedName>
</protein>
<sequence>MNEPQHESSMTPLKSQESTEIARSYQLPGGCPWDGEQTNRSLIKPLLEETYEYIDAVETGDRDNMREE</sequence>
<dbReference type="Proteomes" id="UP000029052">
    <property type="component" value="Unassembled WGS sequence"/>
</dbReference>
<dbReference type="Gene3D" id="1.10.287.1080">
    <property type="entry name" value="MazG-like"/>
    <property type="match status" value="1"/>
</dbReference>
<dbReference type="PANTHER" id="PTHR30522">
    <property type="entry name" value="NUCLEOSIDE TRIPHOSPHATE PYROPHOSPHOHYDROLASE"/>
    <property type="match status" value="1"/>
</dbReference>
<dbReference type="InterPro" id="IPR011551">
    <property type="entry name" value="NTP_PyrPHydrolase_MazG"/>
</dbReference>
<evidence type="ECO:0000313" key="4">
    <source>
        <dbReference type="Proteomes" id="UP000029052"/>
    </source>
</evidence>
<dbReference type="Pfam" id="PF03819">
    <property type="entry name" value="MazG"/>
    <property type="match status" value="1"/>
</dbReference>
<evidence type="ECO:0000256" key="1">
    <source>
        <dbReference type="SAM" id="MobiDB-lite"/>
    </source>
</evidence>
<dbReference type="GO" id="GO:0046047">
    <property type="term" value="P:TTP catabolic process"/>
    <property type="evidence" value="ECO:0007669"/>
    <property type="project" value="TreeGrafter"/>
</dbReference>